<dbReference type="InterPro" id="IPR011706">
    <property type="entry name" value="Cu-oxidase_C"/>
</dbReference>
<dbReference type="Proteomes" id="UP000597762">
    <property type="component" value="Unassembled WGS sequence"/>
</dbReference>
<dbReference type="OrthoDB" id="2121828at2759"/>
<keyword evidence="5" id="KW-0812">Transmembrane</keyword>
<comment type="cofactor">
    <cofactor evidence="1">
        <name>Cu cation</name>
        <dbReference type="ChEBI" id="CHEBI:23378"/>
    </cofactor>
</comment>
<name>A0A812CW38_ACAPH</name>
<dbReference type="Pfam" id="PF07731">
    <property type="entry name" value="Cu-oxidase_2"/>
    <property type="match status" value="2"/>
</dbReference>
<evidence type="ECO:0000256" key="7">
    <source>
        <dbReference type="ARBA" id="ARBA00022729"/>
    </source>
</evidence>
<proteinExistence type="inferred from homology"/>
<evidence type="ECO:0000256" key="15">
    <source>
        <dbReference type="SAM" id="SignalP"/>
    </source>
</evidence>
<feature type="domain" description="Plastocyanin-like" evidence="17">
    <location>
        <begin position="93"/>
        <end position="199"/>
    </location>
</feature>
<protein>
    <submittedName>
        <fullName evidence="18">Hephaestin,Hephaestin-like protein,Hephaestin-like protein 1,Ceruloplasmin</fullName>
    </submittedName>
</protein>
<dbReference type="PROSITE" id="PS00080">
    <property type="entry name" value="MULTICOPPER_OXIDASE2"/>
    <property type="match status" value="1"/>
</dbReference>
<evidence type="ECO:0000256" key="8">
    <source>
        <dbReference type="ARBA" id="ARBA00022737"/>
    </source>
</evidence>
<feature type="domain" description="Plastocyanin-like" evidence="16">
    <location>
        <begin position="279"/>
        <end position="350"/>
    </location>
</feature>
<dbReference type="FunFam" id="2.60.40.420:FF:000002">
    <property type="entry name" value="Hephaestin like 1"/>
    <property type="match status" value="1"/>
</dbReference>
<evidence type="ECO:0000259" key="16">
    <source>
        <dbReference type="Pfam" id="PF07731"/>
    </source>
</evidence>
<evidence type="ECO:0000256" key="13">
    <source>
        <dbReference type="ARBA" id="ARBA00023157"/>
    </source>
</evidence>
<keyword evidence="19" id="KW-1185">Reference proteome</keyword>
<dbReference type="InterPro" id="IPR011707">
    <property type="entry name" value="Cu-oxidase-like_N"/>
</dbReference>
<accession>A0A812CW38</accession>
<dbReference type="EMBL" id="CAHIKZ030002090">
    <property type="protein sequence ID" value="CAE1280942.1"/>
    <property type="molecule type" value="Genomic_DNA"/>
</dbReference>
<comment type="similarity">
    <text evidence="3">Belongs to the multicopper oxidase family.</text>
</comment>
<evidence type="ECO:0000256" key="2">
    <source>
        <dbReference type="ARBA" id="ARBA00004167"/>
    </source>
</evidence>
<evidence type="ECO:0000313" key="18">
    <source>
        <dbReference type="EMBL" id="CAE1280942.1"/>
    </source>
</evidence>
<keyword evidence="14" id="KW-0325">Glycoprotein</keyword>
<dbReference type="FunFam" id="2.60.40.420:FF:000009">
    <property type="entry name" value="Ceruloplasmin"/>
    <property type="match status" value="1"/>
</dbReference>
<evidence type="ECO:0000256" key="5">
    <source>
        <dbReference type="ARBA" id="ARBA00022692"/>
    </source>
</evidence>
<evidence type="ECO:0000256" key="9">
    <source>
        <dbReference type="ARBA" id="ARBA00022989"/>
    </source>
</evidence>
<dbReference type="GO" id="GO:0016491">
    <property type="term" value="F:oxidoreductase activity"/>
    <property type="evidence" value="ECO:0007669"/>
    <property type="project" value="UniProtKB-KW"/>
</dbReference>
<dbReference type="GO" id="GO:0005886">
    <property type="term" value="C:plasma membrane"/>
    <property type="evidence" value="ECO:0007669"/>
    <property type="project" value="TreeGrafter"/>
</dbReference>
<feature type="chain" id="PRO_5032607873" evidence="15">
    <location>
        <begin position="23"/>
        <end position="948"/>
    </location>
</feature>
<dbReference type="AlphaFoldDB" id="A0A812CW38"/>
<dbReference type="SUPFAM" id="SSF49503">
    <property type="entry name" value="Cupredoxins"/>
    <property type="match status" value="6"/>
</dbReference>
<keyword evidence="10" id="KW-0560">Oxidoreductase</keyword>
<feature type="signal peptide" evidence="15">
    <location>
        <begin position="1"/>
        <end position="22"/>
    </location>
</feature>
<keyword evidence="11" id="KW-0406">Ion transport</keyword>
<dbReference type="Gene3D" id="2.60.40.420">
    <property type="entry name" value="Cupredoxins - blue copper proteins"/>
    <property type="match status" value="5"/>
</dbReference>
<evidence type="ECO:0000256" key="1">
    <source>
        <dbReference type="ARBA" id="ARBA00001935"/>
    </source>
</evidence>
<dbReference type="InterPro" id="IPR002355">
    <property type="entry name" value="Cu_oxidase_Cu_BS"/>
</dbReference>
<dbReference type="GO" id="GO:0006826">
    <property type="term" value="P:iron ion transport"/>
    <property type="evidence" value="ECO:0007669"/>
    <property type="project" value="TreeGrafter"/>
</dbReference>
<organism evidence="18 19">
    <name type="scientific">Acanthosepion pharaonis</name>
    <name type="common">Pharaoh cuttlefish</name>
    <name type="synonym">Sepia pharaonis</name>
    <dbReference type="NCBI Taxonomy" id="158019"/>
    <lineage>
        <taxon>Eukaryota</taxon>
        <taxon>Metazoa</taxon>
        <taxon>Spiralia</taxon>
        <taxon>Lophotrochozoa</taxon>
        <taxon>Mollusca</taxon>
        <taxon>Cephalopoda</taxon>
        <taxon>Coleoidea</taxon>
        <taxon>Decapodiformes</taxon>
        <taxon>Sepiida</taxon>
        <taxon>Sepiina</taxon>
        <taxon>Sepiidae</taxon>
        <taxon>Acanthosepion</taxon>
    </lineage>
</organism>
<keyword evidence="6" id="KW-0479">Metal-binding</keyword>
<gene>
    <name evidence="18" type="ORF">SPHA_42557</name>
</gene>
<keyword evidence="9" id="KW-1133">Transmembrane helix</keyword>
<keyword evidence="8" id="KW-0677">Repeat</keyword>
<evidence type="ECO:0000256" key="14">
    <source>
        <dbReference type="ARBA" id="ARBA00023180"/>
    </source>
</evidence>
<dbReference type="InterPro" id="IPR033138">
    <property type="entry name" value="Cu_oxidase_CS"/>
</dbReference>
<keyword evidence="13" id="KW-1015">Disulfide bond</keyword>
<dbReference type="PROSITE" id="PS00079">
    <property type="entry name" value="MULTICOPPER_OXIDASE1"/>
    <property type="match status" value="1"/>
</dbReference>
<dbReference type="InterPro" id="IPR045087">
    <property type="entry name" value="Cu-oxidase_fam"/>
</dbReference>
<dbReference type="PANTHER" id="PTHR11709">
    <property type="entry name" value="MULTI-COPPER OXIDASE"/>
    <property type="match status" value="1"/>
</dbReference>
<keyword evidence="12" id="KW-0472">Membrane</keyword>
<dbReference type="InterPro" id="IPR008972">
    <property type="entry name" value="Cupredoxin"/>
</dbReference>
<evidence type="ECO:0000256" key="11">
    <source>
        <dbReference type="ARBA" id="ARBA00023065"/>
    </source>
</evidence>
<dbReference type="PANTHER" id="PTHR11709:SF504">
    <property type="entry name" value="PLASTOCYANIN-LIKE DOMAIN-CONTAINING PROTEIN"/>
    <property type="match status" value="1"/>
</dbReference>
<dbReference type="Pfam" id="PF07732">
    <property type="entry name" value="Cu-oxidase_3"/>
    <property type="match status" value="1"/>
</dbReference>
<evidence type="ECO:0000259" key="17">
    <source>
        <dbReference type="Pfam" id="PF07732"/>
    </source>
</evidence>
<evidence type="ECO:0000256" key="4">
    <source>
        <dbReference type="ARBA" id="ARBA00022448"/>
    </source>
</evidence>
<sequence length="948" mass="108539">MSSMRILLLLGILGLMYPRTLAEDVHYYITAENVIWDYAPSGNNLATYDDENYKTFLNPGPNRIGHKYYKAIYKQYTDETYKTEIKKPDWMGFLGPIISGSVGQTLKIHFKNLADRNFSMHPHGIFYEKDSEGALYLDKTGKKDKADDIVQPQQTHLYKWEVKEIDAPAAGDPDCLPWMYHSHIDPVRDMYSGLMGLILTCKKGKHAKLDTSFALLLKVMDENLSWYLDKNIEKFIQSGVKVNPEDEDFQESNKMHSINGLMYGHLKGLDTCMGDNITWFLLGMGNEVDLHTINFYGQSLMYNHHRTDSVNIYPSEFAVATMKINLPGNWLIFCHVHDHFVAGMTAFLRVNTCSREPDLPKNGKIRKYYIAAELVYWNYSQNGQNLYDGGSLTEADSDSEVFFKKGPHRIGGQYLKAIYQEYTDGTFSVRKKRKPEEEHLGFLGPVIKASVGDLVKVEFYNKANRTYSIHPFGFFYDKFSEGSHYKDYVIHKLTHNYNAAPNTIKSYTWQVTENMGPLPDDPPCITRMYASVIDYMKDTYSGLVGPMLICKRGALNDDGKQKDVDKEFFLLFSVTDENESWYIKKNINKFASEPNKIDMDDEDFKESNLMHGINGYLYGNLRGLNMCVGDRISWHILSVGNEVDLHTAFFHGNTFTVYENHKDTIAVLPGTFKTLSMTAKNSGTWALVCKTNDHFNAGTKALYHVNKCGRLTAHERMTGKNRTYYIAAEEIEWEYAKGHQDFVRGGSLDDPNNEGNAFVKSSETLIGSKYIKAVYREYTDDTFTTPMPHPKYLGILGPVIKANVGDTIRNESNYLDQNIKKYCSKPNDVNKENEEFIENNKNHGINGLLYGNLQSLKMFQDETVYWYLLGLGTEVDIHSVHFHGNTFLHYTDYQHRKDTIDLWPGTFSTVVMVAHNPGTWLLHCHVNDHIIGGMETVYTVLPKNVTRK</sequence>
<evidence type="ECO:0000256" key="3">
    <source>
        <dbReference type="ARBA" id="ARBA00010609"/>
    </source>
</evidence>
<comment type="caution">
    <text evidence="18">The sequence shown here is derived from an EMBL/GenBank/DDBJ whole genome shotgun (WGS) entry which is preliminary data.</text>
</comment>
<feature type="domain" description="Plastocyanin-like" evidence="16">
    <location>
        <begin position="840"/>
        <end position="942"/>
    </location>
</feature>
<evidence type="ECO:0000256" key="12">
    <source>
        <dbReference type="ARBA" id="ARBA00023136"/>
    </source>
</evidence>
<reference evidence="18" key="1">
    <citation type="submission" date="2021-01" db="EMBL/GenBank/DDBJ databases">
        <authorList>
            <person name="Li R."/>
            <person name="Bekaert M."/>
        </authorList>
    </citation>
    <scope>NUCLEOTIDE SEQUENCE</scope>
    <source>
        <strain evidence="18">Farmed</strain>
    </source>
</reference>
<keyword evidence="7 15" id="KW-0732">Signal</keyword>
<dbReference type="GO" id="GO:0005507">
    <property type="term" value="F:copper ion binding"/>
    <property type="evidence" value="ECO:0007669"/>
    <property type="project" value="InterPro"/>
</dbReference>
<evidence type="ECO:0000256" key="10">
    <source>
        <dbReference type="ARBA" id="ARBA00023002"/>
    </source>
</evidence>
<evidence type="ECO:0000256" key="6">
    <source>
        <dbReference type="ARBA" id="ARBA00022723"/>
    </source>
</evidence>
<keyword evidence="4" id="KW-0813">Transport</keyword>
<comment type="subcellular location">
    <subcellularLocation>
        <location evidence="2">Membrane</location>
        <topology evidence="2">Single-pass membrane protein</topology>
    </subcellularLocation>
</comment>
<evidence type="ECO:0000313" key="19">
    <source>
        <dbReference type="Proteomes" id="UP000597762"/>
    </source>
</evidence>